<reference evidence="1 2" key="1">
    <citation type="journal article" date="2011" name="J. Bacteriol.">
        <title>Genome sequence of Helicobacter bizzozeronii strain CIII-1, an isolate from human gastric mucosa.</title>
        <authorList>
            <person name="Schott T."/>
            <person name="Rossi M."/>
            <person name="Hanninen M.L."/>
        </authorList>
    </citation>
    <scope>NUCLEOTIDE SEQUENCE [LARGE SCALE GENOMIC DNA]</scope>
    <source>
        <strain evidence="1 2">CIII-1</strain>
    </source>
</reference>
<keyword evidence="2" id="KW-1185">Reference proteome</keyword>
<evidence type="ECO:0000313" key="1">
    <source>
        <dbReference type="EMBL" id="CCB80678.1"/>
    </source>
</evidence>
<accession>F8KPF4</accession>
<dbReference type="EMBL" id="FR871757">
    <property type="protein sequence ID" value="CCB80678.1"/>
    <property type="molecule type" value="Genomic_DNA"/>
</dbReference>
<protein>
    <submittedName>
        <fullName evidence="1">Uncharacterized protein</fullName>
    </submittedName>
</protein>
<organism evidence="1 2">
    <name type="scientific">Helicobacter bizzozeronii (strain CIII-1)</name>
    <dbReference type="NCBI Taxonomy" id="1002804"/>
    <lineage>
        <taxon>Bacteria</taxon>
        <taxon>Pseudomonadati</taxon>
        <taxon>Campylobacterota</taxon>
        <taxon>Epsilonproteobacteria</taxon>
        <taxon>Campylobacterales</taxon>
        <taxon>Helicobacteraceae</taxon>
        <taxon>Helicobacter</taxon>
    </lineage>
</organism>
<dbReference type="HOGENOM" id="CLU_3153522_0_0_7"/>
<name>F8KPF4_HELBC</name>
<sequence length="48" mass="5523">MREHGLVSHAQLCIFIQDIKKHRRFISQELLDDLFALSVSIDASAKNK</sequence>
<gene>
    <name evidence="1" type="ordered locus">HBZC1_16920</name>
</gene>
<proteinExistence type="predicted"/>
<dbReference type="AlphaFoldDB" id="F8KPF4"/>
<evidence type="ECO:0000313" key="2">
    <source>
        <dbReference type="Proteomes" id="UP000008387"/>
    </source>
</evidence>
<dbReference type="KEGG" id="hbi:HBZC1_16920"/>
<dbReference type="Proteomes" id="UP000008387">
    <property type="component" value="Chromosome"/>
</dbReference>